<dbReference type="GO" id="GO:0005789">
    <property type="term" value="C:endoplasmic reticulum membrane"/>
    <property type="evidence" value="ECO:0007669"/>
    <property type="project" value="UniProtKB-SubCell"/>
</dbReference>
<keyword evidence="22" id="KW-1185">Reference proteome</keyword>
<keyword evidence="11" id="KW-1133">Transmembrane helix</keyword>
<dbReference type="GO" id="GO:0004578">
    <property type="term" value="F:chitobiosyldiphosphodolichol beta-mannosyltransferase activity"/>
    <property type="evidence" value="ECO:0007669"/>
    <property type="project" value="UniProtKB-EC"/>
</dbReference>
<evidence type="ECO:0000256" key="6">
    <source>
        <dbReference type="ARBA" id="ARBA00022676"/>
    </source>
</evidence>
<evidence type="ECO:0000256" key="10">
    <source>
        <dbReference type="ARBA" id="ARBA00022968"/>
    </source>
</evidence>
<comment type="catalytic activity">
    <reaction evidence="16">
        <text>an N,N'-diacetylchitobiosyl-diphospho-di-trans,poly-cis-dolichol + GDP-alpha-D-mannose = a beta-D-Man-(1-&gt;4)-beta-D-GlcNAc-(1-&gt;4)-alpha-D-GlcNAc-diphospho-di-trans,poly-cis-dolichol + GDP + H(+)</text>
        <dbReference type="Rhea" id="RHEA:13865"/>
        <dbReference type="Rhea" id="RHEA-COMP:19510"/>
        <dbReference type="Rhea" id="RHEA-COMP:19511"/>
        <dbReference type="ChEBI" id="CHEBI:15378"/>
        <dbReference type="ChEBI" id="CHEBI:57269"/>
        <dbReference type="ChEBI" id="CHEBI:57527"/>
        <dbReference type="ChEBI" id="CHEBI:58189"/>
        <dbReference type="ChEBI" id="CHEBI:58472"/>
        <dbReference type="EC" id="2.4.1.142"/>
    </reaction>
    <physiologicalReaction direction="left-to-right" evidence="16">
        <dbReference type="Rhea" id="RHEA:13866"/>
    </physiologicalReaction>
</comment>
<evidence type="ECO:0000256" key="9">
    <source>
        <dbReference type="ARBA" id="ARBA00022824"/>
    </source>
</evidence>
<evidence type="ECO:0000256" key="16">
    <source>
        <dbReference type="ARBA" id="ARBA00045071"/>
    </source>
</evidence>
<evidence type="ECO:0000313" key="21">
    <source>
        <dbReference type="EMBL" id="KAG8195160.1"/>
    </source>
</evidence>
<evidence type="ECO:0000256" key="2">
    <source>
        <dbReference type="ARBA" id="ARBA00004922"/>
    </source>
</evidence>
<dbReference type="Gene3D" id="3.40.50.2000">
    <property type="entry name" value="Glycogen Phosphorylase B"/>
    <property type="match status" value="2"/>
</dbReference>
<evidence type="ECO:0000256" key="15">
    <source>
        <dbReference type="ARBA" id="ARBA00033088"/>
    </source>
</evidence>
<comment type="subcellular location">
    <subcellularLocation>
        <location evidence="1">Endoplasmic reticulum membrane</location>
        <topology evidence="1">Single-pass membrane protein</topology>
    </subcellularLocation>
</comment>
<dbReference type="FunFam" id="3.40.50.2000:FF:000109">
    <property type="entry name" value="Chitobiosyldiphosphodolichol beta-mannosyltransferase"/>
    <property type="match status" value="1"/>
</dbReference>
<evidence type="ECO:0000256" key="5">
    <source>
        <dbReference type="ARBA" id="ARBA00022553"/>
    </source>
</evidence>
<comment type="similarity">
    <text evidence="18">Belongs to the glycosyltransferase group 1 family. Glycosyltransferase 33 subfamily.</text>
</comment>
<keyword evidence="8" id="KW-0812">Transmembrane</keyword>
<dbReference type="InterPro" id="IPR026051">
    <property type="entry name" value="ALG1-like"/>
</dbReference>
<keyword evidence="5" id="KW-0597">Phosphoprotein</keyword>
<gene>
    <name evidence="21" type="ORF">JTE90_023337</name>
</gene>
<dbReference type="Pfam" id="PF00534">
    <property type="entry name" value="Glycos_transf_1"/>
    <property type="match status" value="1"/>
</dbReference>
<keyword evidence="12" id="KW-0472">Membrane</keyword>
<organism evidence="21 22">
    <name type="scientific">Oedothorax gibbosus</name>
    <dbReference type="NCBI Taxonomy" id="931172"/>
    <lineage>
        <taxon>Eukaryota</taxon>
        <taxon>Metazoa</taxon>
        <taxon>Ecdysozoa</taxon>
        <taxon>Arthropoda</taxon>
        <taxon>Chelicerata</taxon>
        <taxon>Arachnida</taxon>
        <taxon>Araneae</taxon>
        <taxon>Araneomorphae</taxon>
        <taxon>Entelegynae</taxon>
        <taxon>Araneoidea</taxon>
        <taxon>Linyphiidae</taxon>
        <taxon>Erigoninae</taxon>
        <taxon>Oedothorax</taxon>
    </lineage>
</organism>
<evidence type="ECO:0000256" key="1">
    <source>
        <dbReference type="ARBA" id="ARBA00004389"/>
    </source>
</evidence>
<evidence type="ECO:0000256" key="14">
    <source>
        <dbReference type="ARBA" id="ARBA00031566"/>
    </source>
</evidence>
<evidence type="ECO:0000256" key="8">
    <source>
        <dbReference type="ARBA" id="ARBA00022692"/>
    </source>
</evidence>
<dbReference type="PANTHER" id="PTHR13036">
    <property type="entry name" value="BETA1,4 MANNOSYLTRANSFERASE"/>
    <property type="match status" value="1"/>
</dbReference>
<comment type="function">
    <text evidence="17">Mannosyltransferase that operates in the biosynthetic pathway of dolichol-linked oligosaccharides, the glycan precursors employed in protein asparagine (N)-glycosylation. The assembly of dolichol-linked oligosaccharides begins on the cytosolic side of the endoplasmic reticulum membrane and finishes in its lumen. The sequential addition of sugars to dolichol pyrophosphate produces dolichol-linked oligosaccharides containing fourteen sugars, including two GlcNAcs, nine mannoses and three glucoses. Once assembled, the oligosaccharide is transferred from the lipid to nascent proteins by oligosaccharyltransferases. Catalyzes, on the cytoplasmic face of the endoplasmic reticulum, the addition of the first mannose residues to the dolichol-linked oligosaccharide chain, to produce Man1GlcNAc(2)-PP-dolichol core oligosaccharide. Man1GlcNAc(2)-PP-dolichol is a substrate for ALG2, the following enzyme in the biosynthetic pathway.</text>
</comment>
<dbReference type="InterPro" id="IPR001296">
    <property type="entry name" value="Glyco_trans_1"/>
</dbReference>
<evidence type="ECO:0000256" key="3">
    <source>
        <dbReference type="ARBA" id="ARBA00012611"/>
    </source>
</evidence>
<sequence>MSAELLNRYKNKRVSVVVLGDFGRSPRMQYHALSLSKNDFQVDVIAYKGAEPLQQISNDDHIHLHYMKEVPKFLEVFPKLVQYVLKTVWQAFTLFCVLLSVAKVDGILLQNPPSIPTLPICWLISCIRSCYLFVDFHNYGFTILSLKAKKGSLLVKIAKWCEMYFGRKCDKSICVTKAMKDDLSQNWNVRASVFYDCAPDIFHPIPLKEKHQFFDMMSKDVKKFRANSNASEVGKTTRFTKEIDNKYELLTDRPALVVSSTSWTEDEDFSILLSELEDYEQASKTKVGLPNLLVVITGKGPLKSYYEKQIEKMNFNHVEIITLWLKLEDYPTLLACADLGVSLHSSSSGLDLPMKVVDMFGCCLPVAAVSFNCIDELVKNGVNGTIFKTSQELSEQLQLMFDGFPTKRTALSTFHENLRNTSALKWEENWNHTVLPLLRELHAKRALHQNC</sequence>
<accession>A0AAV6VEV2</accession>
<evidence type="ECO:0000259" key="20">
    <source>
        <dbReference type="Pfam" id="PF00534"/>
    </source>
</evidence>
<name>A0AAV6VEV2_9ARAC</name>
<keyword evidence="7" id="KW-0808">Transferase</keyword>
<evidence type="ECO:0000256" key="17">
    <source>
        <dbReference type="ARBA" id="ARBA00056362"/>
    </source>
</evidence>
<feature type="domain" description="Glycosyl transferase family 1" evidence="20">
    <location>
        <begin position="289"/>
        <end position="400"/>
    </location>
</feature>
<dbReference type="AlphaFoldDB" id="A0AAV6VEV2"/>
<evidence type="ECO:0000256" key="13">
    <source>
        <dbReference type="ARBA" id="ARBA00031434"/>
    </source>
</evidence>
<dbReference type="SUPFAM" id="SSF53756">
    <property type="entry name" value="UDP-Glycosyltransferase/glycogen phosphorylase"/>
    <property type="match status" value="1"/>
</dbReference>
<dbReference type="Proteomes" id="UP000827092">
    <property type="component" value="Unassembled WGS sequence"/>
</dbReference>
<evidence type="ECO:0000313" key="22">
    <source>
        <dbReference type="Proteomes" id="UP000827092"/>
    </source>
</evidence>
<keyword evidence="10" id="KW-0735">Signal-anchor</keyword>
<evidence type="ECO:0000256" key="11">
    <source>
        <dbReference type="ARBA" id="ARBA00022989"/>
    </source>
</evidence>
<protein>
    <recommendedName>
        <fullName evidence="4">Chitobiosyldiphosphodolichol beta-mannosyltransferase</fullName>
        <ecNumber evidence="3">2.4.1.142</ecNumber>
    </recommendedName>
    <alternativeName>
        <fullName evidence="19">Asparagine-linked glycosylation protein 1 homolog</fullName>
    </alternativeName>
    <alternativeName>
        <fullName evidence="14">Beta-1,4-mannosyltransferase</fullName>
    </alternativeName>
    <alternativeName>
        <fullName evidence="15">GDP-Man:GlcNAc2-PP-dolichol mannosyltransferase</fullName>
    </alternativeName>
    <alternativeName>
        <fullName evidence="13">GDP-mannose-dolichol diphosphochitobiose mannosyltransferase</fullName>
    </alternativeName>
</protein>
<evidence type="ECO:0000256" key="7">
    <source>
        <dbReference type="ARBA" id="ARBA00022679"/>
    </source>
</evidence>
<comment type="caution">
    <text evidence="21">The sequence shown here is derived from an EMBL/GenBank/DDBJ whole genome shotgun (WGS) entry which is preliminary data.</text>
</comment>
<keyword evidence="6" id="KW-0328">Glycosyltransferase</keyword>
<evidence type="ECO:0000256" key="4">
    <source>
        <dbReference type="ARBA" id="ARBA00015841"/>
    </source>
</evidence>
<evidence type="ECO:0000256" key="19">
    <source>
        <dbReference type="ARBA" id="ARBA00082785"/>
    </source>
</evidence>
<evidence type="ECO:0000256" key="12">
    <source>
        <dbReference type="ARBA" id="ARBA00023136"/>
    </source>
</evidence>
<dbReference type="EMBL" id="JAFNEN010000092">
    <property type="protein sequence ID" value="KAG8195160.1"/>
    <property type="molecule type" value="Genomic_DNA"/>
</dbReference>
<dbReference type="PANTHER" id="PTHR13036:SF0">
    <property type="entry name" value="CHITOBIOSYLDIPHOSPHODOLICHOL BETA-MANNOSYLTRANSFERASE"/>
    <property type="match status" value="1"/>
</dbReference>
<proteinExistence type="inferred from homology"/>
<evidence type="ECO:0000256" key="18">
    <source>
        <dbReference type="ARBA" id="ARBA00061237"/>
    </source>
</evidence>
<comment type="pathway">
    <text evidence="2">Protein modification; protein glycosylation.</text>
</comment>
<dbReference type="FunFam" id="3.40.50.2000:FF:000096">
    <property type="entry name" value="ALG1, chitobiosyldiphosphodolichol beta-mannosyltransferase"/>
    <property type="match status" value="1"/>
</dbReference>
<reference evidence="21 22" key="1">
    <citation type="journal article" date="2022" name="Nat. Ecol. Evol.">
        <title>A masculinizing supergene underlies an exaggerated male reproductive morph in a spider.</title>
        <authorList>
            <person name="Hendrickx F."/>
            <person name="De Corte Z."/>
            <person name="Sonet G."/>
            <person name="Van Belleghem S.M."/>
            <person name="Kostlbacher S."/>
            <person name="Vangestel C."/>
        </authorList>
    </citation>
    <scope>NUCLEOTIDE SEQUENCE [LARGE SCALE GENOMIC DNA]</scope>
    <source>
        <strain evidence="21">W744_W776</strain>
    </source>
</reference>
<dbReference type="EC" id="2.4.1.142" evidence="3"/>
<keyword evidence="9" id="KW-0256">Endoplasmic reticulum</keyword>